<dbReference type="AlphaFoldDB" id="A0A518C463"/>
<dbReference type="Proteomes" id="UP000318626">
    <property type="component" value="Chromosome"/>
</dbReference>
<feature type="region of interest" description="Disordered" evidence="1">
    <location>
        <begin position="283"/>
        <end position="305"/>
    </location>
</feature>
<evidence type="ECO:0000256" key="1">
    <source>
        <dbReference type="SAM" id="MobiDB-lite"/>
    </source>
</evidence>
<dbReference type="RefSeq" id="WP_144971011.1">
    <property type="nucleotide sequence ID" value="NZ_CP036289.1"/>
</dbReference>
<evidence type="ECO:0000313" key="3">
    <source>
        <dbReference type="Proteomes" id="UP000318626"/>
    </source>
</evidence>
<reference evidence="3" key="1">
    <citation type="submission" date="2019-02" db="EMBL/GenBank/DDBJ databases">
        <title>Deep-cultivation of Planctomycetes and their phenomic and genomic characterization uncovers novel biology.</title>
        <authorList>
            <person name="Wiegand S."/>
            <person name="Jogler M."/>
            <person name="Boedeker C."/>
            <person name="Pinto D."/>
            <person name="Vollmers J."/>
            <person name="Rivas-Marin E."/>
            <person name="Kohn T."/>
            <person name="Peeters S.H."/>
            <person name="Heuer A."/>
            <person name="Rast P."/>
            <person name="Oberbeckmann S."/>
            <person name="Bunk B."/>
            <person name="Jeske O."/>
            <person name="Meyerdierks A."/>
            <person name="Storesund J.E."/>
            <person name="Kallscheuer N."/>
            <person name="Luecker S."/>
            <person name="Lage O.M."/>
            <person name="Pohl T."/>
            <person name="Merkel B.J."/>
            <person name="Hornburger P."/>
            <person name="Mueller R.-W."/>
            <person name="Bruemmer F."/>
            <person name="Labrenz M."/>
            <person name="Spormann A.M."/>
            <person name="Op den Camp H."/>
            <person name="Overmann J."/>
            <person name="Amann R."/>
            <person name="Jetten M.S.M."/>
            <person name="Mascher T."/>
            <person name="Medema M.H."/>
            <person name="Devos D.P."/>
            <person name="Kaster A.-K."/>
            <person name="Ovreas L."/>
            <person name="Rohde M."/>
            <person name="Galperin M.Y."/>
            <person name="Jogler C."/>
        </authorList>
    </citation>
    <scope>NUCLEOTIDE SEQUENCE [LARGE SCALE GENOMIC DNA]</scope>
    <source>
        <strain evidence="3">Pan97</strain>
    </source>
</reference>
<sequence>MSLPAVAKSIFGMLLLTLVLVGNLPAEPVDGDAQQAIRRWIRQLDADRYAERQQAADELAKLGKEAIPAIEKAALTGTGEVASRSVDLLKGFASSPDEETSSLAYSSLKRLAASGNQTAGYIAEEAIQQLKRKLGPNRIADGQPELPPVLPPGNFNRSVRISNDFNGAKMIDVTENGERVVARTMPGGRVSVTWHLPGGEQRTVEAESIDKLQEQDQQAFAKFQELNKIADAGPRNLPGMRDLPRVHIRVPRGVEGLDPFAEMDQRMEALRARHEQFVKEMNENIQGRRLPPQAENPRTRGNEKQLEEVRQRLSDMLKRLENSDADAIDHLDLKRLDEALKRIETTTDAS</sequence>
<dbReference type="InterPro" id="IPR011989">
    <property type="entry name" value="ARM-like"/>
</dbReference>
<dbReference type="Gene3D" id="1.25.10.10">
    <property type="entry name" value="Leucine-rich Repeat Variant"/>
    <property type="match status" value="1"/>
</dbReference>
<accession>A0A518C463</accession>
<dbReference type="OrthoDB" id="271351at2"/>
<name>A0A518C463_9BACT</name>
<evidence type="ECO:0008006" key="4">
    <source>
        <dbReference type="Google" id="ProtNLM"/>
    </source>
</evidence>
<dbReference type="KEGG" id="bvo:Pan97_10040"/>
<keyword evidence="3" id="KW-1185">Reference proteome</keyword>
<evidence type="ECO:0000313" key="2">
    <source>
        <dbReference type="EMBL" id="QDU74004.1"/>
    </source>
</evidence>
<proteinExistence type="predicted"/>
<gene>
    <name evidence="2" type="ORF">Pan97_10040</name>
</gene>
<organism evidence="2 3">
    <name type="scientific">Bremerella volcania</name>
    <dbReference type="NCBI Taxonomy" id="2527984"/>
    <lineage>
        <taxon>Bacteria</taxon>
        <taxon>Pseudomonadati</taxon>
        <taxon>Planctomycetota</taxon>
        <taxon>Planctomycetia</taxon>
        <taxon>Pirellulales</taxon>
        <taxon>Pirellulaceae</taxon>
        <taxon>Bremerella</taxon>
    </lineage>
</organism>
<protein>
    <recommendedName>
        <fullName evidence="4">HEAT repeat protein</fullName>
    </recommendedName>
</protein>
<dbReference type="EMBL" id="CP036289">
    <property type="protein sequence ID" value="QDU74004.1"/>
    <property type="molecule type" value="Genomic_DNA"/>
</dbReference>